<dbReference type="AlphaFoldDB" id="A0A9D3XFR9"/>
<name>A0A9D3XFR9_9SAUR</name>
<keyword evidence="2" id="KW-1185">Reference proteome</keyword>
<proteinExistence type="predicted"/>
<comment type="caution">
    <text evidence="1">The sequence shown here is derived from an EMBL/GenBank/DDBJ whole genome shotgun (WGS) entry which is preliminary data.</text>
</comment>
<accession>A0A9D3XFR9</accession>
<organism evidence="1 2">
    <name type="scientific">Mauremys mutica</name>
    <name type="common">yellowpond turtle</name>
    <dbReference type="NCBI Taxonomy" id="74926"/>
    <lineage>
        <taxon>Eukaryota</taxon>
        <taxon>Metazoa</taxon>
        <taxon>Chordata</taxon>
        <taxon>Craniata</taxon>
        <taxon>Vertebrata</taxon>
        <taxon>Euteleostomi</taxon>
        <taxon>Archelosauria</taxon>
        <taxon>Testudinata</taxon>
        <taxon>Testudines</taxon>
        <taxon>Cryptodira</taxon>
        <taxon>Durocryptodira</taxon>
        <taxon>Testudinoidea</taxon>
        <taxon>Geoemydidae</taxon>
        <taxon>Geoemydinae</taxon>
        <taxon>Mauremys</taxon>
    </lineage>
</organism>
<dbReference type="Proteomes" id="UP000827986">
    <property type="component" value="Unassembled WGS sequence"/>
</dbReference>
<reference evidence="1" key="1">
    <citation type="submission" date="2021-09" db="EMBL/GenBank/DDBJ databases">
        <title>The genome of Mauremys mutica provides insights into the evolution of semi-aquatic lifestyle.</title>
        <authorList>
            <person name="Gong S."/>
            <person name="Gao Y."/>
        </authorList>
    </citation>
    <scope>NUCLEOTIDE SEQUENCE</scope>
    <source>
        <strain evidence="1">MM-2020</strain>
        <tissue evidence="1">Muscle</tissue>
    </source>
</reference>
<sequence>MGWEDTRVGILALMSYVIGAEVPGLASRKHLCIKSVKSALTDGSPKERPMRSLPLGGRLEKTVQKTSLATLEIIIASGRGLSQRHLRLPSSCWPGSWCCQHPPSREKGAEWLRCSC</sequence>
<evidence type="ECO:0000313" key="1">
    <source>
        <dbReference type="EMBL" id="KAH1178841.1"/>
    </source>
</evidence>
<protein>
    <submittedName>
        <fullName evidence="1">Uncharacterized protein</fullName>
    </submittedName>
</protein>
<dbReference type="EMBL" id="JAHDVG010000473">
    <property type="protein sequence ID" value="KAH1178841.1"/>
    <property type="molecule type" value="Genomic_DNA"/>
</dbReference>
<evidence type="ECO:0000313" key="2">
    <source>
        <dbReference type="Proteomes" id="UP000827986"/>
    </source>
</evidence>
<gene>
    <name evidence="1" type="ORF">KIL84_000172</name>
</gene>